<reference evidence="8" key="1">
    <citation type="submission" date="2021-02" db="EMBL/GenBank/DDBJ databases">
        <authorList>
            <person name="Nowell W R."/>
        </authorList>
    </citation>
    <scope>NUCLEOTIDE SEQUENCE</scope>
</reference>
<keyword evidence="9" id="KW-1185">Reference proteome</keyword>
<dbReference type="Proteomes" id="UP000663854">
    <property type="component" value="Unassembled WGS sequence"/>
</dbReference>
<dbReference type="GO" id="GO:0005886">
    <property type="term" value="C:plasma membrane"/>
    <property type="evidence" value="ECO:0007669"/>
    <property type="project" value="TreeGrafter"/>
</dbReference>
<dbReference type="PANTHER" id="PTHR12191">
    <property type="entry name" value="SOLUTE CARRIER FAMILY 39"/>
    <property type="match status" value="1"/>
</dbReference>
<name>A0A814EYT8_9BILA</name>
<evidence type="ECO:0000256" key="3">
    <source>
        <dbReference type="ARBA" id="ARBA00022692"/>
    </source>
</evidence>
<dbReference type="GO" id="GO:0140410">
    <property type="term" value="F:monoatomic cation:bicarbonate symporter activity"/>
    <property type="evidence" value="ECO:0007669"/>
    <property type="project" value="TreeGrafter"/>
</dbReference>
<dbReference type="EMBL" id="CAJNOL010000275">
    <property type="protein sequence ID" value="CAF0978710.1"/>
    <property type="molecule type" value="Genomic_DNA"/>
</dbReference>
<dbReference type="GO" id="GO:0071578">
    <property type="term" value="P:zinc ion import across plasma membrane"/>
    <property type="evidence" value="ECO:0007669"/>
    <property type="project" value="TreeGrafter"/>
</dbReference>
<dbReference type="InterPro" id="IPR003689">
    <property type="entry name" value="ZIP"/>
</dbReference>
<dbReference type="EMBL" id="CAJNOH010000193">
    <property type="protein sequence ID" value="CAF0938314.1"/>
    <property type="molecule type" value="Genomic_DNA"/>
</dbReference>
<evidence type="ECO:0000313" key="7">
    <source>
        <dbReference type="EMBL" id="CAF0938314.1"/>
    </source>
</evidence>
<proteinExistence type="inferred from homology"/>
<evidence type="ECO:0000256" key="6">
    <source>
        <dbReference type="SAM" id="Phobius"/>
    </source>
</evidence>
<evidence type="ECO:0000256" key="2">
    <source>
        <dbReference type="ARBA" id="ARBA00006939"/>
    </source>
</evidence>
<comment type="caution">
    <text evidence="8">The sequence shown here is derived from an EMBL/GenBank/DDBJ whole genome shotgun (WGS) entry which is preliminary data.</text>
</comment>
<accession>A0A814EYT8</accession>
<comment type="similarity">
    <text evidence="2">Belongs to the ZIP transporter (TC 2.A.5) family.</text>
</comment>
<dbReference type="Pfam" id="PF02535">
    <property type="entry name" value="Zip"/>
    <property type="match status" value="1"/>
</dbReference>
<keyword evidence="3 6" id="KW-0812">Transmembrane</keyword>
<dbReference type="Proteomes" id="UP000663870">
    <property type="component" value="Unassembled WGS sequence"/>
</dbReference>
<comment type="subcellular location">
    <subcellularLocation>
        <location evidence="1">Membrane</location>
        <topology evidence="1">Multi-pass membrane protein</topology>
    </subcellularLocation>
</comment>
<organism evidence="8 9">
    <name type="scientific">Rotaria sordida</name>
    <dbReference type="NCBI Taxonomy" id="392033"/>
    <lineage>
        <taxon>Eukaryota</taxon>
        <taxon>Metazoa</taxon>
        <taxon>Spiralia</taxon>
        <taxon>Gnathifera</taxon>
        <taxon>Rotifera</taxon>
        <taxon>Eurotatoria</taxon>
        <taxon>Bdelloidea</taxon>
        <taxon>Philodinida</taxon>
        <taxon>Philodinidae</taxon>
        <taxon>Rotaria</taxon>
    </lineage>
</organism>
<feature type="transmembrane region" description="Helical" evidence="6">
    <location>
        <begin position="489"/>
        <end position="508"/>
    </location>
</feature>
<dbReference type="InterPro" id="IPR050799">
    <property type="entry name" value="ZIP_Transporter"/>
</dbReference>
<evidence type="ECO:0000313" key="8">
    <source>
        <dbReference type="EMBL" id="CAF0978710.1"/>
    </source>
</evidence>
<evidence type="ECO:0000256" key="5">
    <source>
        <dbReference type="ARBA" id="ARBA00023136"/>
    </source>
</evidence>
<feature type="transmembrane region" description="Helical" evidence="6">
    <location>
        <begin position="7"/>
        <end position="26"/>
    </location>
</feature>
<dbReference type="PANTHER" id="PTHR12191:SF37">
    <property type="entry name" value="ZINC TRANSPORTER FOI"/>
    <property type="match status" value="1"/>
</dbReference>
<sequence length="516" mass="57306">MSTNMDFLYIIHLIFPFFSFLLILSINNVASESCLLSNVSYNLCSISGTTPIIKSKSFTKAEFVHDCKKDFLEKILDSSCHNSSISSYKRKPTTNLERYGYGFLAIFIVSALSLVGLLTFPILYKVSFQYVLTLFTALAVGTLFGDTMFHLIPIALGLHGHHGEHDHGSFSVPDYVWKMLLSVLILYSFYLLEVLLHSIAHYKHKNANSVHFHAHGHSHSVPHHDHSHPDGEICEHTPIDIDADLEHDHRLHNHLHHNLHQHVSNEISVASSLSIVNQNCQTNNNKNLTCVPCAYSSDIRSPTTVLVGHETKDESTDTDEQMPVNVVIIDPHGKPETKNVNPVIQELKMNSALTPGMENAIKSTGWMVLIGDGIHNFADGLAVGAAFSQDLILGITTTLAIACHELPHELGDYAVLIQSGFSHYRAILWNFLSATTAIIGFFIGAVLSTNDNVRQWIFAVTIGMFLYIALVDLLPTLLADGQVDFKRFIVVNIGFLLGITIMFLLALFEDSLIHSS</sequence>
<keyword evidence="5 6" id="KW-0472">Membrane</keyword>
<protein>
    <submittedName>
        <fullName evidence="8">Uncharacterized protein</fullName>
    </submittedName>
</protein>
<evidence type="ECO:0000256" key="4">
    <source>
        <dbReference type="ARBA" id="ARBA00022989"/>
    </source>
</evidence>
<evidence type="ECO:0000313" key="9">
    <source>
        <dbReference type="Proteomes" id="UP000663870"/>
    </source>
</evidence>
<feature type="transmembrane region" description="Helical" evidence="6">
    <location>
        <begin position="175"/>
        <end position="196"/>
    </location>
</feature>
<feature type="transmembrane region" description="Helical" evidence="6">
    <location>
        <begin position="131"/>
        <end position="155"/>
    </location>
</feature>
<keyword evidence="4 6" id="KW-1133">Transmembrane helix</keyword>
<feature type="transmembrane region" description="Helical" evidence="6">
    <location>
        <begin position="427"/>
        <end position="447"/>
    </location>
</feature>
<dbReference type="GO" id="GO:0005385">
    <property type="term" value="F:zinc ion transmembrane transporter activity"/>
    <property type="evidence" value="ECO:0007669"/>
    <property type="project" value="TreeGrafter"/>
</dbReference>
<feature type="transmembrane region" description="Helical" evidence="6">
    <location>
        <begin position="99"/>
        <end position="124"/>
    </location>
</feature>
<evidence type="ECO:0000256" key="1">
    <source>
        <dbReference type="ARBA" id="ARBA00004141"/>
    </source>
</evidence>
<dbReference type="GO" id="GO:0030003">
    <property type="term" value="P:intracellular monoatomic cation homeostasis"/>
    <property type="evidence" value="ECO:0007669"/>
    <property type="project" value="TreeGrafter"/>
</dbReference>
<feature type="transmembrane region" description="Helical" evidence="6">
    <location>
        <begin position="453"/>
        <end position="477"/>
    </location>
</feature>
<dbReference type="AlphaFoldDB" id="A0A814EYT8"/>
<gene>
    <name evidence="8" type="ORF">JXQ802_LOCUS13062</name>
    <name evidence="7" type="ORF">PYM288_LOCUS11445</name>
</gene>